<keyword evidence="2" id="KW-1185">Reference proteome</keyword>
<evidence type="ECO:0000313" key="2">
    <source>
        <dbReference type="Proteomes" id="UP000059188"/>
    </source>
</evidence>
<dbReference type="AlphaFoldDB" id="A0A0B7G1W1"/>
<accession>A0A0B7G1W1</accession>
<proteinExistence type="predicted"/>
<reference evidence="1 2" key="1">
    <citation type="submission" date="2014-11" db="EMBL/GenBank/DDBJ databases">
        <authorList>
            <person name="Wibberg Daniel"/>
        </authorList>
    </citation>
    <scope>NUCLEOTIDE SEQUENCE [LARGE SCALE GENOMIC DNA]</scope>
    <source>
        <strain evidence="1">Rhizoctonia solani AG1-IB 7/3/14</strain>
    </source>
</reference>
<gene>
    <name evidence="1" type="ORF">RSOLAG1IB_10943</name>
</gene>
<dbReference type="Proteomes" id="UP000059188">
    <property type="component" value="Unassembled WGS sequence"/>
</dbReference>
<dbReference type="OrthoDB" id="3223825at2759"/>
<sequence length="278" mass="30977">MPTEGDKAPKKAKRQEQDELNVKIATPARMLESRLNEDMQAEAESLGIDISALRARFWMYTSHRCDSQPTVSNGLVHVKSEEWAEMKDVYPGREFLAYVVDRIHSENLYDIAKMSDEDQDQYIRAAQDACKAKLNARIAKTTSERFTQGTVKNEIMAICQRLNYLHAATSVECLLFVVKGRAQDGLAGIYHASNKARVFLESHLKAPVTHLLDLMESSSIGGSAALTLCHQTKTQLVKTQVRRAMLMSCRTAVTSVAEDGSPPVVSNPLDIGMVEYKN</sequence>
<evidence type="ECO:0000313" key="1">
    <source>
        <dbReference type="EMBL" id="CEL63960.1"/>
    </source>
</evidence>
<organism evidence="1 2">
    <name type="scientific">Thanatephorus cucumeris (strain AG1-IB / isolate 7/3/14)</name>
    <name type="common">Lettuce bottom rot fungus</name>
    <name type="synonym">Rhizoctonia solani</name>
    <dbReference type="NCBI Taxonomy" id="1108050"/>
    <lineage>
        <taxon>Eukaryota</taxon>
        <taxon>Fungi</taxon>
        <taxon>Dikarya</taxon>
        <taxon>Basidiomycota</taxon>
        <taxon>Agaricomycotina</taxon>
        <taxon>Agaricomycetes</taxon>
        <taxon>Cantharellales</taxon>
        <taxon>Ceratobasidiaceae</taxon>
        <taxon>Rhizoctonia</taxon>
        <taxon>Rhizoctonia solani AG-1</taxon>
    </lineage>
</organism>
<dbReference type="EMBL" id="LN679190">
    <property type="protein sequence ID" value="CEL63960.1"/>
    <property type="molecule type" value="Genomic_DNA"/>
</dbReference>
<protein>
    <submittedName>
        <fullName evidence="1">Uncharacterized protein</fullName>
    </submittedName>
</protein>
<name>A0A0B7G1W1_THACB</name>